<dbReference type="PANTHER" id="PTHR43806">
    <property type="entry name" value="PEPTIDASE S8"/>
    <property type="match status" value="1"/>
</dbReference>
<keyword evidence="4 5" id="KW-0720">Serine protease</keyword>
<comment type="similarity">
    <text evidence="1 5">Belongs to the peptidase S8 family.</text>
</comment>
<evidence type="ECO:0000256" key="1">
    <source>
        <dbReference type="ARBA" id="ARBA00011073"/>
    </source>
</evidence>
<evidence type="ECO:0000256" key="3">
    <source>
        <dbReference type="ARBA" id="ARBA00022801"/>
    </source>
</evidence>
<protein>
    <submittedName>
        <fullName evidence="8">S8 family serine peptidase</fullName>
    </submittedName>
</protein>
<dbReference type="Pfam" id="PF00082">
    <property type="entry name" value="Peptidase_S8"/>
    <property type="match status" value="1"/>
</dbReference>
<reference evidence="8 9" key="1">
    <citation type="submission" date="2024-09" db="EMBL/GenBank/DDBJ databases">
        <authorList>
            <person name="Sun Q."/>
            <person name="Mori K."/>
        </authorList>
    </citation>
    <scope>NUCLEOTIDE SEQUENCE [LARGE SCALE GENOMIC DNA]</scope>
    <source>
        <strain evidence="8 9">JCM 3307</strain>
    </source>
</reference>
<dbReference type="InterPro" id="IPR050131">
    <property type="entry name" value="Peptidase_S8_subtilisin-like"/>
</dbReference>
<dbReference type="PROSITE" id="PS00138">
    <property type="entry name" value="SUBTILASE_SER"/>
    <property type="match status" value="1"/>
</dbReference>
<organism evidence="8 9">
    <name type="scientific">Dactylosporangium vinaceum</name>
    <dbReference type="NCBI Taxonomy" id="53362"/>
    <lineage>
        <taxon>Bacteria</taxon>
        <taxon>Bacillati</taxon>
        <taxon>Actinomycetota</taxon>
        <taxon>Actinomycetes</taxon>
        <taxon>Micromonosporales</taxon>
        <taxon>Micromonosporaceae</taxon>
        <taxon>Dactylosporangium</taxon>
    </lineage>
</organism>
<keyword evidence="9" id="KW-1185">Reference proteome</keyword>
<dbReference type="Proteomes" id="UP001589608">
    <property type="component" value="Unassembled WGS sequence"/>
</dbReference>
<dbReference type="InterPro" id="IPR036852">
    <property type="entry name" value="Peptidase_S8/S53_dom_sf"/>
</dbReference>
<evidence type="ECO:0000313" key="8">
    <source>
        <dbReference type="EMBL" id="MFB9444104.1"/>
    </source>
</evidence>
<feature type="active site" description="Charge relay system" evidence="5">
    <location>
        <position position="144"/>
    </location>
</feature>
<evidence type="ECO:0000259" key="7">
    <source>
        <dbReference type="Pfam" id="PF00082"/>
    </source>
</evidence>
<dbReference type="InterPro" id="IPR000209">
    <property type="entry name" value="Peptidase_S8/S53_dom"/>
</dbReference>
<evidence type="ECO:0000313" key="9">
    <source>
        <dbReference type="Proteomes" id="UP001589608"/>
    </source>
</evidence>
<dbReference type="PANTHER" id="PTHR43806:SF11">
    <property type="entry name" value="CEREVISIN-RELATED"/>
    <property type="match status" value="1"/>
</dbReference>
<evidence type="ECO:0000256" key="6">
    <source>
        <dbReference type="SAM" id="MobiDB-lite"/>
    </source>
</evidence>
<dbReference type="EMBL" id="JBHMCA010000024">
    <property type="protein sequence ID" value="MFB9444104.1"/>
    <property type="molecule type" value="Genomic_DNA"/>
</dbReference>
<feature type="active site" description="Charge relay system" evidence="5">
    <location>
        <position position="382"/>
    </location>
</feature>
<evidence type="ECO:0000256" key="2">
    <source>
        <dbReference type="ARBA" id="ARBA00022670"/>
    </source>
</evidence>
<dbReference type="RefSeq" id="WP_223098317.1">
    <property type="nucleotide sequence ID" value="NZ_CP061913.1"/>
</dbReference>
<feature type="region of interest" description="Disordered" evidence="6">
    <location>
        <begin position="109"/>
        <end position="132"/>
    </location>
</feature>
<gene>
    <name evidence="8" type="ORF">ACFFTR_13560</name>
</gene>
<proteinExistence type="inferred from homology"/>
<comment type="caution">
    <text evidence="8">The sequence shown here is derived from an EMBL/GenBank/DDBJ whole genome shotgun (WGS) entry which is preliminary data.</text>
</comment>
<dbReference type="SUPFAM" id="SSF52743">
    <property type="entry name" value="Subtilisin-like"/>
    <property type="match status" value="1"/>
</dbReference>
<accession>A0ABV5M5H5</accession>
<feature type="active site" description="Charge relay system" evidence="5">
    <location>
        <position position="180"/>
    </location>
</feature>
<dbReference type="InterPro" id="IPR023828">
    <property type="entry name" value="Peptidase_S8_Ser-AS"/>
</dbReference>
<name>A0ABV5M5H5_9ACTN</name>
<keyword evidence="3 5" id="KW-0378">Hydrolase</keyword>
<sequence>MHDPQQRFWEQVEGIRSHFGPAAVGPPEAEDDRTATPRYLVEPGFVLVRGTDDAAARSRLNARTDVATQTAHGIMRVPINGEVLAARAADVSPNHLVTITPVNSCPADEPSLPARGRGGPAPALTPPVHPDPEAGRGVDVLVIDTGLVPQFEEFTQVADVEGGPRVALTEPGVISQYYGHGTFIAGVLRNVAPGVNLTVSNALRNAGTISEYCLGQVLLDELPADGPWPAIISLSAGAPTVDERPLFGLEEFVRRLVDEHPETVLVAAAGNDGEPHQPFWPAALAPQYAESRAIVAVGALREDEAGRACFSNCGEWVTVYAPGERLTNIFATGRYKNVHERTRDCRYHIGYDPLYPHCTCVTAGEQGDELHFHGYARWSGTSFATPIVAGRIARCMNLDGQKRTSREAAQYLLSRRTHTIRDRADGLPLPVLFDEDRPQP</sequence>
<feature type="domain" description="Peptidase S8/S53" evidence="7">
    <location>
        <begin position="135"/>
        <end position="414"/>
    </location>
</feature>
<dbReference type="PROSITE" id="PS51892">
    <property type="entry name" value="SUBTILASE"/>
    <property type="match status" value="1"/>
</dbReference>
<evidence type="ECO:0000256" key="4">
    <source>
        <dbReference type="ARBA" id="ARBA00022825"/>
    </source>
</evidence>
<evidence type="ECO:0000256" key="5">
    <source>
        <dbReference type="PROSITE-ProRule" id="PRU01240"/>
    </source>
</evidence>
<dbReference type="PRINTS" id="PR00723">
    <property type="entry name" value="SUBTILISIN"/>
</dbReference>
<dbReference type="Gene3D" id="3.40.50.200">
    <property type="entry name" value="Peptidase S8/S53 domain"/>
    <property type="match status" value="1"/>
</dbReference>
<dbReference type="CDD" id="cd00306">
    <property type="entry name" value="Peptidases_S8_S53"/>
    <property type="match status" value="1"/>
</dbReference>
<keyword evidence="2 5" id="KW-0645">Protease</keyword>
<dbReference type="InterPro" id="IPR015500">
    <property type="entry name" value="Peptidase_S8_subtilisin-rel"/>
</dbReference>